<dbReference type="EMBL" id="JASCXX010000027">
    <property type="protein sequence ID" value="MDI6451008.1"/>
    <property type="molecule type" value="Genomic_DNA"/>
</dbReference>
<feature type="chain" id="PRO_5043644655" evidence="1">
    <location>
        <begin position="23"/>
        <end position="263"/>
    </location>
</feature>
<dbReference type="RefSeq" id="WP_349246417.1">
    <property type="nucleotide sequence ID" value="NZ_JASCXX010000027.1"/>
</dbReference>
<evidence type="ECO:0000256" key="1">
    <source>
        <dbReference type="SAM" id="SignalP"/>
    </source>
</evidence>
<organism evidence="2 3">
    <name type="scientific">Anaerobaca lacustris</name>
    <dbReference type="NCBI Taxonomy" id="3044600"/>
    <lineage>
        <taxon>Bacteria</taxon>
        <taxon>Pseudomonadati</taxon>
        <taxon>Planctomycetota</taxon>
        <taxon>Phycisphaerae</taxon>
        <taxon>Sedimentisphaerales</taxon>
        <taxon>Anaerobacaceae</taxon>
        <taxon>Anaerobaca</taxon>
    </lineage>
</organism>
<evidence type="ECO:0000313" key="3">
    <source>
        <dbReference type="Proteomes" id="UP001431776"/>
    </source>
</evidence>
<keyword evidence="1" id="KW-0732">Signal</keyword>
<evidence type="ECO:0000313" key="2">
    <source>
        <dbReference type="EMBL" id="MDI6451008.1"/>
    </source>
</evidence>
<name>A0AAW6U4Z9_9BACT</name>
<proteinExistence type="predicted"/>
<feature type="signal peptide" evidence="1">
    <location>
        <begin position="1"/>
        <end position="22"/>
    </location>
</feature>
<comment type="caution">
    <text evidence="2">The sequence shown here is derived from an EMBL/GenBank/DDBJ whole genome shotgun (WGS) entry which is preliminary data.</text>
</comment>
<protein>
    <submittedName>
        <fullName evidence="2">Uncharacterized protein</fullName>
    </submittedName>
</protein>
<dbReference type="Proteomes" id="UP001431776">
    <property type="component" value="Unassembled WGS sequence"/>
</dbReference>
<keyword evidence="3" id="KW-1185">Reference proteome</keyword>
<dbReference type="AlphaFoldDB" id="A0AAW6U4Z9"/>
<accession>A0AAW6U4Z9</accession>
<reference evidence="2" key="1">
    <citation type="submission" date="2023-05" db="EMBL/GenBank/DDBJ databases">
        <title>Anaerotaeda fermentans gen. nov., sp. nov., a novel anaerobic planctomycete of the new family within the order Sedimentisphaerales isolated from Taman Peninsula, Russia.</title>
        <authorList>
            <person name="Khomyakova M.A."/>
            <person name="Merkel A.Y."/>
            <person name="Slobodkin A.I."/>
        </authorList>
    </citation>
    <scope>NUCLEOTIDE SEQUENCE</scope>
    <source>
        <strain evidence="2">M17dextr</strain>
    </source>
</reference>
<sequence length="263" mass="28753">MDKIRVSLGMLLAMAAVTTAQSITFPSLLQRKGAIESLYVTPATPTTAAPVVLHVTVADALQFDRAETQQIGNTFIIRVYWTEPPAGGYALSPGHGEKSLGVLATGTYRLHVQSLCNNLLAGSKQLTFDVVDAPPAPTPMLDVIDRVWITPSRPNISDSATLRVAGTWPTGGHQLSISIMRLTGWDVTVDLYWNAPREPVTQVETPFTYETPVKLSIAGTYTVRVRVYLNGLLVDSEAISVEATENNGSDWPWVFPWEFSLPW</sequence>
<gene>
    <name evidence="2" type="ORF">QJ522_18250</name>
</gene>